<dbReference type="Proteomes" id="UP000075238">
    <property type="component" value="Chromosome 1"/>
</dbReference>
<protein>
    <submittedName>
        <fullName evidence="1">Uncharacterized protein</fullName>
    </submittedName>
</protein>
<dbReference type="KEGG" id="cnan:A2G96_07980"/>
<evidence type="ECO:0000313" key="2">
    <source>
        <dbReference type="Proteomes" id="UP000075238"/>
    </source>
</evidence>
<evidence type="ECO:0000313" key="1">
    <source>
        <dbReference type="EMBL" id="AMR77677.1"/>
    </source>
</evidence>
<keyword evidence="2" id="KW-1185">Reference proteome</keyword>
<dbReference type="AlphaFoldDB" id="A0A142JHW5"/>
<accession>A0A142JHW5</accession>
<proteinExistence type="predicted"/>
<gene>
    <name evidence="1" type="ORF">A2G96_07980</name>
</gene>
<reference evidence="1 2" key="1">
    <citation type="submission" date="2016-03" db="EMBL/GenBank/DDBJ databases">
        <title>Complete genome sequence of a novel chlorpyrifos degrading bacterium, Cupriavidus nantongensis sp. X1.</title>
        <authorList>
            <person name="Fang L."/>
        </authorList>
    </citation>
    <scope>NUCLEOTIDE SEQUENCE [LARGE SCALE GENOMIC DNA]</scope>
    <source>
        <strain evidence="1 2">X1</strain>
    </source>
</reference>
<name>A0A142JHW5_9BURK</name>
<organism evidence="1 2">
    <name type="scientific">Cupriavidus nantongensis</name>
    <dbReference type="NCBI Taxonomy" id="1796606"/>
    <lineage>
        <taxon>Bacteria</taxon>
        <taxon>Pseudomonadati</taxon>
        <taxon>Pseudomonadota</taxon>
        <taxon>Betaproteobacteria</taxon>
        <taxon>Burkholderiales</taxon>
        <taxon>Burkholderiaceae</taxon>
        <taxon>Cupriavidus</taxon>
    </lineage>
</organism>
<dbReference type="STRING" id="1796606.A2G96_07980"/>
<sequence>MPDCVVKVEEDAGRFQNVIEWEIWQRVQGTDIEKWFAPCRWISPNGGVLVMARTTPAIEYPDKMPVFLCDFKRTNYGVYDGRLVCHDYGTSLIFEHGMTKRMRKAEWWDA</sequence>
<dbReference type="EMBL" id="CP014844">
    <property type="protein sequence ID" value="AMR77677.1"/>
    <property type="molecule type" value="Genomic_DNA"/>
</dbReference>